<dbReference type="GO" id="GO:0046872">
    <property type="term" value="F:metal ion binding"/>
    <property type="evidence" value="ECO:0007669"/>
    <property type="project" value="UniProtKB-KW"/>
</dbReference>
<evidence type="ECO:0000256" key="4">
    <source>
        <dbReference type="ARBA" id="ARBA00025742"/>
    </source>
</evidence>
<gene>
    <name evidence="6" type="ORF">BGI27_08405</name>
    <name evidence="7" type="ORF">CGU29_08055</name>
</gene>
<dbReference type="GO" id="GO:0016787">
    <property type="term" value="F:hydrolase activity"/>
    <property type="evidence" value="ECO:0007669"/>
    <property type="project" value="UniProtKB-KW"/>
</dbReference>
<evidence type="ECO:0000256" key="1">
    <source>
        <dbReference type="ARBA" id="ARBA00022723"/>
    </source>
</evidence>
<dbReference type="Proteomes" id="UP000216107">
    <property type="component" value="Unassembled WGS sequence"/>
</dbReference>
<comment type="caution">
    <text evidence="7">The sequence shown here is derived from an EMBL/GenBank/DDBJ whole genome shotgun (WGS) entry which is preliminary data.</text>
</comment>
<evidence type="ECO:0000313" key="7">
    <source>
        <dbReference type="EMBL" id="PAS93382.1"/>
    </source>
</evidence>
<keyword evidence="1" id="KW-0479">Metal-binding</keyword>
<dbReference type="Proteomes" id="UP000623509">
    <property type="component" value="Unassembled WGS sequence"/>
</dbReference>
<dbReference type="InterPro" id="IPR029052">
    <property type="entry name" value="Metallo-depent_PP-like"/>
</dbReference>
<dbReference type="InterPro" id="IPR050884">
    <property type="entry name" value="CNP_phosphodiesterase-III"/>
</dbReference>
<reference evidence="6 9" key="1">
    <citation type="submission" date="2016-08" db="EMBL/GenBank/DDBJ databases">
        <title>Candidatus Dactylopiibacterium carminicum genome sequence.</title>
        <authorList>
            <person name="Ramirez-Puebla S.T."/>
            <person name="Ormeno-Orrillo E."/>
            <person name="Vera-Ponce De Leon A."/>
            <person name="Luis L."/>
            <person name="Sanchez-Flores A."/>
            <person name="Monica R."/>
            <person name="Martinez-Romero E."/>
        </authorList>
    </citation>
    <scope>NUCLEOTIDE SEQUENCE [LARGE SCALE GENOMIC DNA]</scope>
    <source>
        <strain evidence="6">END1</strain>
    </source>
</reference>
<evidence type="ECO:0000313" key="6">
    <source>
        <dbReference type="EMBL" id="KAF7599372.1"/>
    </source>
</evidence>
<accession>A0A272ETH2</accession>
<evidence type="ECO:0000313" key="8">
    <source>
        <dbReference type="Proteomes" id="UP000216107"/>
    </source>
</evidence>
<dbReference type="SUPFAM" id="SSF56300">
    <property type="entry name" value="Metallo-dependent phosphatases"/>
    <property type="match status" value="1"/>
</dbReference>
<dbReference type="EMBL" id="NMRN01000018">
    <property type="protein sequence ID" value="PAS93382.1"/>
    <property type="molecule type" value="Genomic_DNA"/>
</dbReference>
<keyword evidence="9" id="KW-1185">Reference proteome</keyword>
<sequence length="254" mass="27690">MKLLQLSDLHLPRPGEQLYGQDPHIHLREALADIAAHHADAELLVLSGDLADAGHPAAYRALRGALAGLPMPCQLMLGNHDLRDTFAAVFPEALDADGFAQAHRATPEGHLIFLDTLEHECTEGHLCPRRLAWLQSQLESARGEPVFLFAHHPPFRIGMPMLDACGLAEADALHALCQAHGNVRHLFAGHVHRPVAGSWRGIPFSAVKGTHHQAKQQFADEFVTAMEPPGYAVILIGADNVAVHFHDFPTRAQP</sequence>
<dbReference type="RefSeq" id="WP_095524442.1">
    <property type="nucleotide sequence ID" value="NZ_MDUX01000022.1"/>
</dbReference>
<dbReference type="Pfam" id="PF00149">
    <property type="entry name" value="Metallophos"/>
    <property type="match status" value="1"/>
</dbReference>
<dbReference type="EMBL" id="MDUX01000022">
    <property type="protein sequence ID" value="KAF7599372.1"/>
    <property type="molecule type" value="Genomic_DNA"/>
</dbReference>
<dbReference type="InterPro" id="IPR004843">
    <property type="entry name" value="Calcineurin-like_PHP"/>
</dbReference>
<evidence type="ECO:0000259" key="5">
    <source>
        <dbReference type="Pfam" id="PF00149"/>
    </source>
</evidence>
<comment type="similarity">
    <text evidence="4">Belongs to the cyclic nucleotide phosphodiesterase class-III family.</text>
</comment>
<dbReference type="AlphaFoldDB" id="A0A272ETH2"/>
<dbReference type="PANTHER" id="PTHR42988:SF2">
    <property type="entry name" value="CYCLIC NUCLEOTIDE PHOSPHODIESTERASE CBUA0032-RELATED"/>
    <property type="match status" value="1"/>
</dbReference>
<reference evidence="7 8" key="2">
    <citation type="submission" date="2017-07" db="EMBL/GenBank/DDBJ databases">
        <title>Candidatus Dactylopiibacterium carminicum, a nitrogen-fixing symbiont of the cochineal insect Dactylopius coccus and Dactylopius opuntiae (Hemiptera: Coccoidea: Dactylopiidae).</title>
        <authorList>
            <person name="Vera A."/>
        </authorList>
    </citation>
    <scope>NUCLEOTIDE SEQUENCE [LARGE SCALE GENOMIC DNA]</scope>
    <source>
        <strain evidence="7 8">NFDCM</strain>
    </source>
</reference>
<keyword evidence="3" id="KW-0408">Iron</keyword>
<protein>
    <submittedName>
        <fullName evidence="7">Phosphodiesterase</fullName>
    </submittedName>
</protein>
<dbReference type="OrthoDB" id="9784378at2"/>
<evidence type="ECO:0000313" key="9">
    <source>
        <dbReference type="Proteomes" id="UP000623509"/>
    </source>
</evidence>
<name>A0A272ETH2_9RHOO</name>
<evidence type="ECO:0000256" key="2">
    <source>
        <dbReference type="ARBA" id="ARBA00022801"/>
    </source>
</evidence>
<keyword evidence="2" id="KW-0378">Hydrolase</keyword>
<dbReference type="PANTHER" id="PTHR42988">
    <property type="entry name" value="PHOSPHOHYDROLASE"/>
    <property type="match status" value="1"/>
</dbReference>
<dbReference type="Gene3D" id="3.60.21.10">
    <property type="match status" value="1"/>
</dbReference>
<proteinExistence type="inferred from homology"/>
<organism evidence="7 8">
    <name type="scientific">Candidatus Dactylopiibacterium carminicum</name>
    <dbReference type="NCBI Taxonomy" id="857335"/>
    <lineage>
        <taxon>Bacteria</taxon>
        <taxon>Pseudomonadati</taxon>
        <taxon>Pseudomonadota</taxon>
        <taxon>Betaproteobacteria</taxon>
        <taxon>Rhodocyclales</taxon>
        <taxon>Rhodocyclaceae</taxon>
        <taxon>Candidatus Dactylopiibacterium</taxon>
    </lineage>
</organism>
<evidence type="ECO:0000256" key="3">
    <source>
        <dbReference type="ARBA" id="ARBA00023004"/>
    </source>
</evidence>
<feature type="domain" description="Calcineurin-like phosphoesterase" evidence="5">
    <location>
        <begin position="1"/>
        <end position="194"/>
    </location>
</feature>